<feature type="transmembrane region" description="Helical" evidence="1">
    <location>
        <begin position="135"/>
        <end position="153"/>
    </location>
</feature>
<evidence type="ECO:0000313" key="2">
    <source>
        <dbReference type="EMBL" id="GGL78773.1"/>
    </source>
</evidence>
<reference evidence="2" key="2">
    <citation type="submission" date="2020-09" db="EMBL/GenBank/DDBJ databases">
        <authorList>
            <person name="Sun Q."/>
            <person name="Zhou Y."/>
        </authorList>
    </citation>
    <scope>NUCLEOTIDE SEQUENCE</scope>
    <source>
        <strain evidence="2">CGMCC 4.7306</strain>
    </source>
</reference>
<feature type="transmembrane region" description="Helical" evidence="1">
    <location>
        <begin position="268"/>
        <end position="286"/>
    </location>
</feature>
<dbReference type="RefSeq" id="WP_229670417.1">
    <property type="nucleotide sequence ID" value="NZ_BMMZ01000013.1"/>
</dbReference>
<protein>
    <submittedName>
        <fullName evidence="2">Membrane protein</fullName>
    </submittedName>
</protein>
<dbReference type="Pfam" id="PF05675">
    <property type="entry name" value="DUF817"/>
    <property type="match status" value="1"/>
</dbReference>
<dbReference type="InterPro" id="IPR008535">
    <property type="entry name" value="DUF817"/>
</dbReference>
<dbReference type="Proteomes" id="UP000613840">
    <property type="component" value="Unassembled WGS sequence"/>
</dbReference>
<accession>A0A917SGD8</accession>
<organism evidence="2 3">
    <name type="scientific">Microlunatus endophyticus</name>
    <dbReference type="NCBI Taxonomy" id="1716077"/>
    <lineage>
        <taxon>Bacteria</taxon>
        <taxon>Bacillati</taxon>
        <taxon>Actinomycetota</taxon>
        <taxon>Actinomycetes</taxon>
        <taxon>Propionibacteriales</taxon>
        <taxon>Propionibacteriaceae</taxon>
        <taxon>Microlunatus</taxon>
    </lineage>
</organism>
<gene>
    <name evidence="2" type="ORF">GCM10011575_41450</name>
</gene>
<dbReference type="EMBL" id="BMMZ01000013">
    <property type="protein sequence ID" value="GGL78773.1"/>
    <property type="molecule type" value="Genomic_DNA"/>
</dbReference>
<reference evidence="2" key="1">
    <citation type="journal article" date="2014" name="Int. J. Syst. Evol. Microbiol.">
        <title>Complete genome sequence of Corynebacterium casei LMG S-19264T (=DSM 44701T), isolated from a smear-ripened cheese.</title>
        <authorList>
            <consortium name="US DOE Joint Genome Institute (JGI-PGF)"/>
            <person name="Walter F."/>
            <person name="Albersmeier A."/>
            <person name="Kalinowski J."/>
            <person name="Ruckert C."/>
        </authorList>
    </citation>
    <scope>NUCLEOTIDE SEQUENCE</scope>
    <source>
        <strain evidence="2">CGMCC 4.7306</strain>
    </source>
</reference>
<feature type="transmembrane region" description="Helical" evidence="1">
    <location>
        <begin position="83"/>
        <end position="101"/>
    </location>
</feature>
<evidence type="ECO:0000313" key="3">
    <source>
        <dbReference type="Proteomes" id="UP000613840"/>
    </source>
</evidence>
<comment type="caution">
    <text evidence="2">The sequence shown here is derived from an EMBL/GenBank/DDBJ whole genome shotgun (WGS) entry which is preliminary data.</text>
</comment>
<feature type="transmembrane region" description="Helical" evidence="1">
    <location>
        <begin position="108"/>
        <end position="129"/>
    </location>
</feature>
<keyword evidence="3" id="KW-1185">Reference proteome</keyword>
<keyword evidence="1" id="KW-0472">Membrane</keyword>
<feature type="transmembrane region" description="Helical" evidence="1">
    <location>
        <begin position="227"/>
        <end position="248"/>
    </location>
</feature>
<feature type="transmembrane region" description="Helical" evidence="1">
    <location>
        <begin position="174"/>
        <end position="194"/>
    </location>
</feature>
<name>A0A917SGD8_9ACTN</name>
<feature type="transmembrane region" description="Helical" evidence="1">
    <location>
        <begin position="40"/>
        <end position="71"/>
    </location>
</feature>
<keyword evidence="1" id="KW-0812">Transmembrane</keyword>
<dbReference type="AlphaFoldDB" id="A0A917SGD8"/>
<feature type="transmembrane region" description="Helical" evidence="1">
    <location>
        <begin position="200"/>
        <end position="220"/>
    </location>
</feature>
<proteinExistence type="predicted"/>
<evidence type="ECO:0000256" key="1">
    <source>
        <dbReference type="SAM" id="Phobius"/>
    </source>
</evidence>
<sequence length="322" mass="36686">MTGPVRSSEPNRALTGVEQRIELLAQRLIARLPDRRGSRFLVALLVFGAKQAWACIFGAAMLAVLLAAKLWYPDHAWLARNDAVTIAAMIIQALMIIFRLETWRELRVVMIFHVVGTGMELFKTSIGSWSYSAGGVLHLAAVPLYSGFMYAAVGSYMVRVYRLFDLRFTRYPRLWLSALVAAACYLNFFTHHYIVDLRWALIGVVLVVFGRSLMYFRVFGRQLRMPLVLAFGLVAMFIWFAENIATWAGAWFYPDQLAHWEPVAPTKLAAWFLLMIISVVLVTWVYRPIPPDRVPDHLSPAALSRGTRPLPARRVRQDSRNR</sequence>
<keyword evidence="1" id="KW-1133">Transmembrane helix</keyword>